<evidence type="ECO:0000256" key="8">
    <source>
        <dbReference type="ARBA" id="ARBA00022989"/>
    </source>
</evidence>
<dbReference type="GO" id="GO:0005789">
    <property type="term" value="C:endoplasmic reticulum membrane"/>
    <property type="evidence" value="ECO:0007669"/>
    <property type="project" value="UniProtKB-SubCell"/>
</dbReference>
<keyword evidence="5 12" id="KW-0812">Transmembrane</keyword>
<keyword evidence="8 12" id="KW-1133">Transmembrane helix</keyword>
<evidence type="ECO:0000256" key="9">
    <source>
        <dbReference type="ARBA" id="ARBA00023136"/>
    </source>
</evidence>
<feature type="transmembrane region" description="Helical" evidence="12">
    <location>
        <begin position="148"/>
        <end position="172"/>
    </location>
</feature>
<comment type="similarity">
    <text evidence="2">Belongs to the CHS7 family.</text>
</comment>
<accession>A0A316UW97</accession>
<name>A0A316UW97_9BASI</name>
<dbReference type="Proteomes" id="UP000245884">
    <property type="component" value="Unassembled WGS sequence"/>
</dbReference>
<dbReference type="RefSeq" id="XP_025363886.1">
    <property type="nucleotide sequence ID" value="XM_025505370.1"/>
</dbReference>
<keyword evidence="14" id="KW-1185">Reference proteome</keyword>
<dbReference type="GeneID" id="37027193"/>
<dbReference type="PANTHER" id="PTHR35329:SF2">
    <property type="entry name" value="CHITIN SYNTHASE EXPORT CHAPERONE"/>
    <property type="match status" value="1"/>
</dbReference>
<reference evidence="13 14" key="1">
    <citation type="journal article" date="2018" name="Mol. Biol. Evol.">
        <title>Broad Genomic Sampling Reveals a Smut Pathogenic Ancestry of the Fungal Clade Ustilaginomycotina.</title>
        <authorList>
            <person name="Kijpornyongpan T."/>
            <person name="Mondo S.J."/>
            <person name="Barry K."/>
            <person name="Sandor L."/>
            <person name="Lee J."/>
            <person name="Lipzen A."/>
            <person name="Pangilinan J."/>
            <person name="LaButti K."/>
            <person name="Hainaut M."/>
            <person name="Henrissat B."/>
            <person name="Grigoriev I.V."/>
            <person name="Spatafora J.W."/>
            <person name="Aime M.C."/>
        </authorList>
    </citation>
    <scope>NUCLEOTIDE SEQUENCE [LARGE SCALE GENOMIC DNA]</scope>
    <source>
        <strain evidence="13 14">MCA 5214</strain>
    </source>
</reference>
<feature type="region of interest" description="Disordered" evidence="11">
    <location>
        <begin position="362"/>
        <end position="382"/>
    </location>
</feature>
<dbReference type="GO" id="GO:0015031">
    <property type="term" value="P:protein transport"/>
    <property type="evidence" value="ECO:0007669"/>
    <property type="project" value="UniProtKB-KW"/>
</dbReference>
<evidence type="ECO:0000256" key="4">
    <source>
        <dbReference type="ARBA" id="ARBA00022448"/>
    </source>
</evidence>
<feature type="transmembrane region" description="Helical" evidence="12">
    <location>
        <begin position="250"/>
        <end position="269"/>
    </location>
</feature>
<evidence type="ECO:0000256" key="1">
    <source>
        <dbReference type="ARBA" id="ARBA00004477"/>
    </source>
</evidence>
<evidence type="ECO:0000313" key="14">
    <source>
        <dbReference type="Proteomes" id="UP000245884"/>
    </source>
</evidence>
<evidence type="ECO:0000256" key="7">
    <source>
        <dbReference type="ARBA" id="ARBA00022927"/>
    </source>
</evidence>
<evidence type="ECO:0000256" key="12">
    <source>
        <dbReference type="SAM" id="Phobius"/>
    </source>
</evidence>
<dbReference type="GO" id="GO:0071555">
    <property type="term" value="P:cell wall organization"/>
    <property type="evidence" value="ECO:0007669"/>
    <property type="project" value="UniProtKB-KW"/>
</dbReference>
<dbReference type="InterPro" id="IPR022057">
    <property type="entry name" value="Chs7"/>
</dbReference>
<proteinExistence type="inferred from homology"/>
<evidence type="ECO:0000313" key="13">
    <source>
        <dbReference type="EMBL" id="PWN29274.1"/>
    </source>
</evidence>
<dbReference type="OrthoDB" id="2189463at2759"/>
<feature type="transmembrane region" description="Helical" evidence="12">
    <location>
        <begin position="219"/>
        <end position="238"/>
    </location>
</feature>
<dbReference type="PANTHER" id="PTHR35329">
    <property type="entry name" value="CHITIN SYNTHASE EXPORT CHAPERONE"/>
    <property type="match status" value="1"/>
</dbReference>
<evidence type="ECO:0000256" key="11">
    <source>
        <dbReference type="SAM" id="MobiDB-lite"/>
    </source>
</evidence>
<dbReference type="GO" id="GO:0051082">
    <property type="term" value="F:unfolded protein binding"/>
    <property type="evidence" value="ECO:0007669"/>
    <property type="project" value="TreeGrafter"/>
</dbReference>
<keyword evidence="4" id="KW-0813">Transport</keyword>
<organism evidence="13 14">
    <name type="scientific">Jaminaea rosea</name>
    <dbReference type="NCBI Taxonomy" id="1569628"/>
    <lineage>
        <taxon>Eukaryota</taxon>
        <taxon>Fungi</taxon>
        <taxon>Dikarya</taxon>
        <taxon>Basidiomycota</taxon>
        <taxon>Ustilaginomycotina</taxon>
        <taxon>Exobasidiomycetes</taxon>
        <taxon>Microstromatales</taxon>
        <taxon>Microstromatales incertae sedis</taxon>
        <taxon>Jaminaea</taxon>
    </lineage>
</organism>
<evidence type="ECO:0000256" key="2">
    <source>
        <dbReference type="ARBA" id="ARBA00009274"/>
    </source>
</evidence>
<dbReference type="AlphaFoldDB" id="A0A316UW97"/>
<keyword evidence="10" id="KW-0961">Cell wall biogenesis/degradation</keyword>
<dbReference type="Pfam" id="PF12271">
    <property type="entry name" value="Chs7"/>
    <property type="match status" value="1"/>
</dbReference>
<dbReference type="GO" id="GO:0006457">
    <property type="term" value="P:protein folding"/>
    <property type="evidence" value="ECO:0007669"/>
    <property type="project" value="TreeGrafter"/>
</dbReference>
<comment type="subcellular location">
    <subcellularLocation>
        <location evidence="1">Endoplasmic reticulum membrane</location>
        <topology evidence="1">Multi-pass membrane protein</topology>
    </subcellularLocation>
</comment>
<feature type="transmembrane region" description="Helical" evidence="12">
    <location>
        <begin position="81"/>
        <end position="103"/>
    </location>
</feature>
<gene>
    <name evidence="13" type="ORF">BDZ90DRAFT_230170</name>
</gene>
<keyword evidence="9 12" id="KW-0472">Membrane</keyword>
<sequence length="382" mass="40619">MGLSFGKYDEVCNTVPLVVCPLLGPSSLGLESQCYSRNVEINSTVIFQPATCFIHIAALVMSAIMVYHIRSKYTAVGRKEIVLFFYLYALSEILAIFLDSAIIPTYSQAYLYITAIYVGLGTSIFWSLLVNGFVGFQLWEDGTPKSLWFLRISSLVLFVVGFVISICTFKGIGGMSPTKQVGLWVIDLLFPVICVAIYVGSQVLLVLRTLDDRWPLGDIAFGVLAFVAACVLMFGFSTEICQGVKHYIDGTFFGVLCLLFAVMMVYKYWDSITREDLEFSVGSKQTAWEVKDPLLGSREGMGDDVVTATASSATHDSSSGGNGGYGAGKNGGLSAPYGGGGASNGRLAPGMGMGMGMGMGPKGGNGGAGGYPPSGGYGGSSY</sequence>
<evidence type="ECO:0000256" key="10">
    <source>
        <dbReference type="ARBA" id="ARBA00023316"/>
    </source>
</evidence>
<evidence type="ECO:0000256" key="6">
    <source>
        <dbReference type="ARBA" id="ARBA00022824"/>
    </source>
</evidence>
<keyword evidence="6" id="KW-0256">Endoplasmic reticulum</keyword>
<dbReference type="EMBL" id="KZ819663">
    <property type="protein sequence ID" value="PWN29274.1"/>
    <property type="molecule type" value="Genomic_DNA"/>
</dbReference>
<dbReference type="STRING" id="1569628.A0A316UW97"/>
<feature type="transmembrane region" description="Helical" evidence="12">
    <location>
        <begin position="46"/>
        <end position="69"/>
    </location>
</feature>
<evidence type="ECO:0000256" key="5">
    <source>
        <dbReference type="ARBA" id="ARBA00022692"/>
    </source>
</evidence>
<keyword evidence="7" id="KW-0653">Protein transport</keyword>
<evidence type="ECO:0000256" key="3">
    <source>
        <dbReference type="ARBA" id="ARBA00018354"/>
    </source>
</evidence>
<feature type="transmembrane region" description="Helical" evidence="12">
    <location>
        <begin position="184"/>
        <end position="207"/>
    </location>
</feature>
<feature type="transmembrane region" description="Helical" evidence="12">
    <location>
        <begin position="109"/>
        <end position="136"/>
    </location>
</feature>
<protein>
    <recommendedName>
        <fullName evidence="3">Chitin synthase export chaperone</fullName>
    </recommendedName>
</protein>